<evidence type="ECO:0000256" key="2">
    <source>
        <dbReference type="ARBA" id="ARBA00009701"/>
    </source>
</evidence>
<reference evidence="12 13" key="1">
    <citation type="journal article" date="2017" name="Gigascience">
        <title>Draft genome of the honey bee ectoparasitic mite, Tropilaelaps mercedesae, is shaped by the parasitic life history.</title>
        <authorList>
            <person name="Dong X."/>
            <person name="Armstrong S.D."/>
            <person name="Xia D."/>
            <person name="Makepeace B.L."/>
            <person name="Darby A.C."/>
            <person name="Kadowaki T."/>
        </authorList>
    </citation>
    <scope>NUCLEOTIDE SEQUENCE [LARGE SCALE GENOMIC DNA]</scope>
    <source>
        <strain evidence="12">Wuxi-XJTLU</strain>
    </source>
</reference>
<feature type="compositionally biased region" description="Polar residues" evidence="8">
    <location>
        <begin position="250"/>
        <end position="259"/>
    </location>
</feature>
<dbReference type="EMBL" id="MNPL01024867">
    <property type="protein sequence ID" value="OQR68405.1"/>
    <property type="molecule type" value="Genomic_DNA"/>
</dbReference>
<feature type="transmembrane region" description="Helical" evidence="9">
    <location>
        <begin position="397"/>
        <end position="419"/>
    </location>
</feature>
<dbReference type="InterPro" id="IPR016130">
    <property type="entry name" value="Tyr_Pase_AS"/>
</dbReference>
<dbReference type="SUPFAM" id="SSF52799">
    <property type="entry name" value="(Phosphotyrosine protein) phosphatases II"/>
    <property type="match status" value="1"/>
</dbReference>
<dbReference type="GO" id="GO:0019901">
    <property type="term" value="F:protein kinase binding"/>
    <property type="evidence" value="ECO:0007669"/>
    <property type="project" value="TreeGrafter"/>
</dbReference>
<evidence type="ECO:0000313" key="13">
    <source>
        <dbReference type="Proteomes" id="UP000192247"/>
    </source>
</evidence>
<evidence type="ECO:0000313" key="12">
    <source>
        <dbReference type="EMBL" id="OQR68405.1"/>
    </source>
</evidence>
<feature type="compositionally biased region" description="Acidic residues" evidence="8">
    <location>
        <begin position="167"/>
        <end position="176"/>
    </location>
</feature>
<comment type="caution">
    <text evidence="12">The sequence shown here is derived from an EMBL/GenBank/DDBJ whole genome shotgun (WGS) entry which is preliminary data.</text>
</comment>
<feature type="compositionally biased region" description="Basic and acidic residues" evidence="8">
    <location>
        <begin position="344"/>
        <end position="358"/>
    </location>
</feature>
<feature type="non-terminal residue" evidence="12">
    <location>
        <position position="1"/>
    </location>
</feature>
<evidence type="ECO:0000256" key="5">
    <source>
        <dbReference type="ARBA" id="ARBA00022801"/>
    </source>
</evidence>
<keyword evidence="9" id="KW-0812">Transmembrane</keyword>
<accession>A0A1V9X499</accession>
<dbReference type="InterPro" id="IPR000242">
    <property type="entry name" value="PTP_cat"/>
</dbReference>
<dbReference type="InParanoid" id="A0A1V9X499"/>
<evidence type="ECO:0000256" key="6">
    <source>
        <dbReference type="ARBA" id="ARBA00022912"/>
    </source>
</evidence>
<comment type="similarity">
    <text evidence="2">Belongs to the protein-tyrosine phosphatase family. Non-receptor class 1 subfamily.</text>
</comment>
<name>A0A1V9X499_9ACAR</name>
<dbReference type="InterPro" id="IPR051985">
    <property type="entry name" value="NR_tyrosine_phosphatase"/>
</dbReference>
<gene>
    <name evidence="12" type="ORF">BIW11_02017</name>
</gene>
<proteinExistence type="inferred from homology"/>
<feature type="compositionally biased region" description="Polar residues" evidence="8">
    <location>
        <begin position="154"/>
        <end position="164"/>
    </location>
</feature>
<dbReference type="SMART" id="SM00404">
    <property type="entry name" value="PTPc_motif"/>
    <property type="match status" value="1"/>
</dbReference>
<dbReference type="PANTHER" id="PTHR46047">
    <property type="entry name" value="TYROSINE-PROTEIN PHOSPHATASE NON-RECEPTOR TYPE 61F"/>
    <property type="match status" value="1"/>
</dbReference>
<evidence type="ECO:0000256" key="8">
    <source>
        <dbReference type="SAM" id="MobiDB-lite"/>
    </source>
</evidence>
<protein>
    <recommendedName>
        <fullName evidence="3">protein-tyrosine-phosphatase</fullName>
        <ecNumber evidence="3">3.1.3.48</ecNumber>
    </recommendedName>
</protein>
<evidence type="ECO:0000259" key="11">
    <source>
        <dbReference type="PROSITE" id="PS50056"/>
    </source>
</evidence>
<keyword evidence="12" id="KW-0675">Receptor</keyword>
<feature type="domain" description="Tyrosine-protein phosphatase" evidence="10">
    <location>
        <begin position="1"/>
        <end position="122"/>
    </location>
</feature>
<dbReference type="PROSITE" id="PS00383">
    <property type="entry name" value="TYR_PHOSPHATASE_1"/>
    <property type="match status" value="1"/>
</dbReference>
<dbReference type="GO" id="GO:0070373">
    <property type="term" value="P:negative regulation of ERK1 and ERK2 cascade"/>
    <property type="evidence" value="ECO:0007669"/>
    <property type="project" value="TreeGrafter"/>
</dbReference>
<dbReference type="PROSITE" id="PS50055">
    <property type="entry name" value="TYR_PHOSPHATASE_PTP"/>
    <property type="match status" value="1"/>
</dbReference>
<keyword evidence="9" id="KW-1133">Transmembrane helix</keyword>
<feature type="region of interest" description="Disordered" evidence="8">
    <location>
        <begin position="324"/>
        <end position="358"/>
    </location>
</feature>
<feature type="region of interest" description="Disordered" evidence="8">
    <location>
        <begin position="130"/>
        <end position="297"/>
    </location>
</feature>
<dbReference type="InterPro" id="IPR029021">
    <property type="entry name" value="Prot-tyrosine_phosphatase-like"/>
</dbReference>
<dbReference type="GO" id="GO:0005634">
    <property type="term" value="C:nucleus"/>
    <property type="evidence" value="ECO:0007669"/>
    <property type="project" value="TreeGrafter"/>
</dbReference>
<dbReference type="SMART" id="SM00194">
    <property type="entry name" value="PTPc"/>
    <property type="match status" value="1"/>
</dbReference>
<keyword evidence="5" id="KW-0378">Hydrolase</keyword>
<sequence length="424" mass="46685">RTFRLHDTKTGATRDVLQFHYVNWPDFGVPQSPYDFLDFLDDVRRSGCLDADVGPAVVHCSAGIGRSGTFCVVDSILKMVEENRDESDIKLQDVLIEMRRFRMSLIQTAEQLRFSYLAIIEALRRRNNRSPYLSRHNGDEDAPPRPPHRANNGGRVSNVNRTVASSSDDDDDDDDGADKNGSSPMAESSESRDSAVSSEISSADEDSDGKPPPLPPRDIPATDSLLSPEDSPSRSEHKQLQQQEQHQQQTRLGNEVGQNSETQQTSTSQAVSIKPQPNNGQGGDVPADCSEAAVSGHSEPRIIEELQRFEQEILSKETMQQASCVSTGTGEGPGAPGDGTRSNINKDEPLEKGATAEELSTELRQRRLQRDEKIKEKIQAIKKGIAEAEAAHQRRGVLGRIGIGLAVLVGTGILVYRMYNYWHS</sequence>
<dbReference type="GO" id="GO:0005737">
    <property type="term" value="C:cytoplasm"/>
    <property type="evidence" value="ECO:0007669"/>
    <property type="project" value="TreeGrafter"/>
</dbReference>
<dbReference type="EC" id="3.1.3.48" evidence="3"/>
<dbReference type="Pfam" id="PF00102">
    <property type="entry name" value="Y_phosphatase"/>
    <property type="match status" value="1"/>
</dbReference>
<dbReference type="GO" id="GO:0046426">
    <property type="term" value="P:negative regulation of receptor signaling pathway via JAK-STAT"/>
    <property type="evidence" value="ECO:0007669"/>
    <property type="project" value="TreeGrafter"/>
</dbReference>
<dbReference type="PRINTS" id="PR00700">
    <property type="entry name" value="PRTYPHPHTASE"/>
</dbReference>
<comment type="subcellular location">
    <subcellularLocation>
        <location evidence="1">Endomembrane system</location>
    </subcellularLocation>
</comment>
<dbReference type="InterPro" id="IPR000387">
    <property type="entry name" value="Tyr_Pase_dom"/>
</dbReference>
<dbReference type="PANTHER" id="PTHR46047:SF3">
    <property type="entry name" value="TYROSINE-PROTEIN PHOSPHATASE NON-RECEPTOR TYPE 61F"/>
    <property type="match status" value="1"/>
</dbReference>
<evidence type="ECO:0000259" key="10">
    <source>
        <dbReference type="PROSITE" id="PS50055"/>
    </source>
</evidence>
<dbReference type="Gene3D" id="3.90.190.10">
    <property type="entry name" value="Protein tyrosine phosphatase superfamily"/>
    <property type="match status" value="1"/>
</dbReference>
<feature type="domain" description="Tyrosine specific protein phosphatases" evidence="11">
    <location>
        <begin position="34"/>
        <end position="113"/>
    </location>
</feature>
<evidence type="ECO:0000256" key="1">
    <source>
        <dbReference type="ARBA" id="ARBA00004308"/>
    </source>
</evidence>
<feature type="compositionally biased region" description="Low complexity" evidence="8">
    <location>
        <begin position="240"/>
        <end position="249"/>
    </location>
</feature>
<dbReference type="Proteomes" id="UP000192247">
    <property type="component" value="Unassembled WGS sequence"/>
</dbReference>
<dbReference type="InterPro" id="IPR003595">
    <property type="entry name" value="Tyr_Pase_cat"/>
</dbReference>
<dbReference type="GO" id="GO:0048666">
    <property type="term" value="P:neuron development"/>
    <property type="evidence" value="ECO:0007669"/>
    <property type="project" value="UniProtKB-ARBA"/>
</dbReference>
<dbReference type="OrthoDB" id="9450131at2759"/>
<dbReference type="GO" id="GO:0012505">
    <property type="term" value="C:endomembrane system"/>
    <property type="evidence" value="ECO:0007669"/>
    <property type="project" value="UniProtKB-SubCell"/>
</dbReference>
<keyword evidence="7 9" id="KW-0472">Membrane</keyword>
<dbReference type="AlphaFoldDB" id="A0A1V9X499"/>
<keyword evidence="6" id="KW-0904">Protein phosphatase</keyword>
<keyword evidence="13" id="KW-1185">Reference proteome</keyword>
<evidence type="ECO:0000256" key="4">
    <source>
        <dbReference type="ARBA" id="ARBA00022553"/>
    </source>
</evidence>
<keyword evidence="4" id="KW-0597">Phosphoprotein</keyword>
<dbReference type="PROSITE" id="PS50056">
    <property type="entry name" value="TYR_PHOSPHATASE_2"/>
    <property type="match status" value="1"/>
</dbReference>
<evidence type="ECO:0000256" key="7">
    <source>
        <dbReference type="ARBA" id="ARBA00023136"/>
    </source>
</evidence>
<evidence type="ECO:0000256" key="3">
    <source>
        <dbReference type="ARBA" id="ARBA00013064"/>
    </source>
</evidence>
<evidence type="ECO:0000256" key="9">
    <source>
        <dbReference type="SAM" id="Phobius"/>
    </source>
</evidence>
<dbReference type="STRING" id="418985.A0A1V9X499"/>
<dbReference type="GO" id="GO:0004726">
    <property type="term" value="F:non-membrane spanning protein tyrosine phosphatase activity"/>
    <property type="evidence" value="ECO:0007669"/>
    <property type="project" value="TreeGrafter"/>
</dbReference>
<feature type="compositionally biased region" description="Low complexity" evidence="8">
    <location>
        <begin position="260"/>
        <end position="269"/>
    </location>
</feature>
<organism evidence="12 13">
    <name type="scientific">Tropilaelaps mercedesae</name>
    <dbReference type="NCBI Taxonomy" id="418985"/>
    <lineage>
        <taxon>Eukaryota</taxon>
        <taxon>Metazoa</taxon>
        <taxon>Ecdysozoa</taxon>
        <taxon>Arthropoda</taxon>
        <taxon>Chelicerata</taxon>
        <taxon>Arachnida</taxon>
        <taxon>Acari</taxon>
        <taxon>Parasitiformes</taxon>
        <taxon>Mesostigmata</taxon>
        <taxon>Gamasina</taxon>
        <taxon>Dermanyssoidea</taxon>
        <taxon>Laelapidae</taxon>
        <taxon>Tropilaelaps</taxon>
    </lineage>
</organism>